<organism evidence="10">
    <name type="scientific">Lentimicrobium saccharophilum</name>
    <dbReference type="NCBI Taxonomy" id="1678841"/>
    <lineage>
        <taxon>Bacteria</taxon>
        <taxon>Pseudomonadati</taxon>
        <taxon>Bacteroidota</taxon>
        <taxon>Bacteroidia</taxon>
        <taxon>Bacteroidales</taxon>
        <taxon>Lentimicrobiaceae</taxon>
        <taxon>Lentimicrobium</taxon>
    </lineage>
</organism>
<dbReference type="InterPro" id="IPR036942">
    <property type="entry name" value="Beta-barrel_TonB_sf"/>
</dbReference>
<name>A0A0S7C1B0_9BACT</name>
<dbReference type="AlphaFoldDB" id="A0A0S7C1B0"/>
<keyword evidence="4 8" id="KW-0812">Transmembrane</keyword>
<comment type="similarity">
    <text evidence="8">Belongs to the TonB-dependent receptor family.</text>
</comment>
<reference evidence="10" key="1">
    <citation type="journal article" date="2015" name="Genome Announc.">
        <title>Draft Genome Sequence of Bacteroidales Strain TBC1, a Novel Isolate from a Methanogenic Wastewater Treatment System.</title>
        <authorList>
            <person name="Tourlousse D.M."/>
            <person name="Matsuura N."/>
            <person name="Sun L."/>
            <person name="Toyonaga M."/>
            <person name="Kuroda K."/>
            <person name="Ohashi A."/>
            <person name="Cruz R."/>
            <person name="Yamaguchi T."/>
            <person name="Sekiguchi Y."/>
        </authorList>
    </citation>
    <scope>NUCLEOTIDE SEQUENCE [LARGE SCALE GENOMIC DNA]</scope>
    <source>
        <strain evidence="10">TBC1</strain>
    </source>
</reference>
<evidence type="ECO:0000313" key="11">
    <source>
        <dbReference type="Proteomes" id="UP000053091"/>
    </source>
</evidence>
<evidence type="ECO:0000259" key="9">
    <source>
        <dbReference type="Pfam" id="PF00593"/>
    </source>
</evidence>
<dbReference type="PATRIC" id="fig|1678841.3.peg.655"/>
<keyword evidence="2 8" id="KW-0813">Transport</keyword>
<evidence type="ECO:0000256" key="3">
    <source>
        <dbReference type="ARBA" id="ARBA00022452"/>
    </source>
</evidence>
<evidence type="ECO:0000256" key="5">
    <source>
        <dbReference type="ARBA" id="ARBA00023077"/>
    </source>
</evidence>
<evidence type="ECO:0000256" key="6">
    <source>
        <dbReference type="ARBA" id="ARBA00023136"/>
    </source>
</evidence>
<dbReference type="EMBL" id="DF968182">
    <property type="protein sequence ID" value="GAP42447.1"/>
    <property type="molecule type" value="Genomic_DNA"/>
</dbReference>
<gene>
    <name evidence="10" type="ORF">TBC1_11576</name>
</gene>
<proteinExistence type="inferred from homology"/>
<keyword evidence="5" id="KW-0798">TonB box</keyword>
<evidence type="ECO:0000313" key="10">
    <source>
        <dbReference type="EMBL" id="GAP42447.1"/>
    </source>
</evidence>
<keyword evidence="3 8" id="KW-1134">Transmembrane beta strand</keyword>
<dbReference type="GO" id="GO:0009279">
    <property type="term" value="C:cell outer membrane"/>
    <property type="evidence" value="ECO:0007669"/>
    <property type="project" value="UniProtKB-SubCell"/>
</dbReference>
<keyword evidence="6 8" id="KW-0472">Membrane</keyword>
<sequence>MGVEMAVNKWTTLRQNLVYDYSNGKSGIGDGHTGTIFGAMAYPRFSTVYEYDADGNKLYGGTVPRWALAEGYSVEADLRNPVAMLEKVRQNNPANRIFSNTSLEIKPIDGLSLKSDFSIELNSLRNESFQQRFLEPGRTIDQNYRTISNSLYRGWNWDNILSYSKIVNEKHYFSALAGFTMNQKNYRYNSNQVRGFAFEDEYQAIFLNGTDWTVKPIEEIWDEAYVSVLGRASYSYDDRYFITGSLRRDASSKLSPDNNSDIFPAVSASWKLSSESFMKQVTAVSFAKLRISWGQVGNINSVRRFIYAPPYQVTSWPLFLGPDGENQGYGIFQPTIPNPDLKWERTEQTNIGIDVGFLQNRLMLTADYFFKHTKDLIEEMPISSVAGVASPPEFNIGEVENRGWEFTLNYNEKVGDVNLNFNGNIGFVKNEVISIGETEFIAHTNDVNSMKPLQSTAGQPWHSYYLIDAVGIFRSQDEINAYTWTDPETNTTSLIQPNAKPGDLKFLDANNDGKINDEDRIYMGAYDMPDFIYGFNVGANWRNFSLNMFFQGVKGVMVFNGVKAMTYSGLKGWNMSTDILDSYNYDPNSEIPRLSVVEDPNGNYSKVSDFFLEKADYLRLKNLNFSYTLPKSLVTKAGLASTSNIRLYFNGENLVTFTNYSAFDPEVGNLGVDGGRFPVSRMYSFGINVSF</sequence>
<evidence type="ECO:0000256" key="8">
    <source>
        <dbReference type="PROSITE-ProRule" id="PRU01360"/>
    </source>
</evidence>
<accession>A0A0S7C1B0</accession>
<dbReference type="Proteomes" id="UP000053091">
    <property type="component" value="Unassembled WGS sequence"/>
</dbReference>
<evidence type="ECO:0000256" key="7">
    <source>
        <dbReference type="ARBA" id="ARBA00023237"/>
    </source>
</evidence>
<dbReference type="Gene3D" id="2.40.170.20">
    <property type="entry name" value="TonB-dependent receptor, beta-barrel domain"/>
    <property type="match status" value="1"/>
</dbReference>
<protein>
    <submittedName>
        <fullName evidence="10">TonB-linked outer membrane protein, SusC/RagA family</fullName>
    </submittedName>
</protein>
<dbReference type="Pfam" id="PF00593">
    <property type="entry name" value="TonB_dep_Rec_b-barrel"/>
    <property type="match status" value="1"/>
</dbReference>
<comment type="subcellular location">
    <subcellularLocation>
        <location evidence="1 8">Cell outer membrane</location>
        <topology evidence="1 8">Multi-pass membrane protein</topology>
    </subcellularLocation>
</comment>
<evidence type="ECO:0000256" key="2">
    <source>
        <dbReference type="ARBA" id="ARBA00022448"/>
    </source>
</evidence>
<keyword evidence="7 8" id="KW-0998">Cell outer membrane</keyword>
<dbReference type="InterPro" id="IPR023996">
    <property type="entry name" value="TonB-dep_OMP_SusC/RagA"/>
</dbReference>
<dbReference type="InterPro" id="IPR039426">
    <property type="entry name" value="TonB-dep_rcpt-like"/>
</dbReference>
<evidence type="ECO:0000256" key="1">
    <source>
        <dbReference type="ARBA" id="ARBA00004571"/>
    </source>
</evidence>
<dbReference type="InterPro" id="IPR000531">
    <property type="entry name" value="Beta-barrel_TonB"/>
</dbReference>
<dbReference type="SUPFAM" id="SSF56935">
    <property type="entry name" value="Porins"/>
    <property type="match status" value="1"/>
</dbReference>
<dbReference type="STRING" id="1678841.TBC1_11576"/>
<dbReference type="PROSITE" id="PS52016">
    <property type="entry name" value="TONB_DEPENDENT_REC_3"/>
    <property type="match status" value="1"/>
</dbReference>
<evidence type="ECO:0000256" key="4">
    <source>
        <dbReference type="ARBA" id="ARBA00022692"/>
    </source>
</evidence>
<feature type="domain" description="TonB-dependent receptor-like beta-barrel" evidence="9">
    <location>
        <begin position="89"/>
        <end position="654"/>
    </location>
</feature>
<keyword evidence="11" id="KW-1185">Reference proteome</keyword>
<dbReference type="NCBIfam" id="TIGR04056">
    <property type="entry name" value="OMP_RagA_SusC"/>
    <property type="match status" value="1"/>
</dbReference>